<keyword evidence="5" id="KW-1185">Reference proteome</keyword>
<evidence type="ECO:0000313" key="4">
    <source>
        <dbReference type="EMBL" id="KAK4209068.1"/>
    </source>
</evidence>
<sequence>MLTLAPHPTSPPTPDPATITKPTLLHLQHSSSQIILWLLEELQIDYEVIIFPRPEGPAPPELKATHPQGKSPQLLLPGGRVLTQVSAITLYLLRTYDKDYNFHDSSSSTAHFTDKEDPNWISIKEEQLVCIGISDIASKVGMALLWHGISLKSPFFMRPIFNTTRKYLHKLFLDADLNAAFETLEMELGEGEWFLDRKQPGRVDFVVHYFVDIGVRPGYVKFTGENGEERYPKLKAWMGRCEAREAWKRSLEKGGGYDLDFPKRWGA</sequence>
<dbReference type="CDD" id="cd03046">
    <property type="entry name" value="GST_N_GTT1_like"/>
    <property type="match status" value="1"/>
</dbReference>
<dbReference type="InterPro" id="IPR036282">
    <property type="entry name" value="Glutathione-S-Trfase_C_sf"/>
</dbReference>
<comment type="similarity">
    <text evidence="1">Belongs to the GST superfamily.</text>
</comment>
<dbReference type="InterPro" id="IPR004045">
    <property type="entry name" value="Glutathione_S-Trfase_N"/>
</dbReference>
<evidence type="ECO:0000256" key="1">
    <source>
        <dbReference type="ARBA" id="ARBA00007409"/>
    </source>
</evidence>
<name>A0AAN6XYQ2_9PEZI</name>
<dbReference type="Proteomes" id="UP001301769">
    <property type="component" value="Unassembled WGS sequence"/>
</dbReference>
<gene>
    <name evidence="4" type="ORF">QBC37DRAFT_430886</name>
</gene>
<dbReference type="Pfam" id="PF13409">
    <property type="entry name" value="GST_N_2"/>
    <property type="match status" value="1"/>
</dbReference>
<evidence type="ECO:0000259" key="2">
    <source>
        <dbReference type="PROSITE" id="PS50404"/>
    </source>
</evidence>
<evidence type="ECO:0000313" key="5">
    <source>
        <dbReference type="Proteomes" id="UP001301769"/>
    </source>
</evidence>
<dbReference type="EMBL" id="MU858217">
    <property type="protein sequence ID" value="KAK4209068.1"/>
    <property type="molecule type" value="Genomic_DNA"/>
</dbReference>
<accession>A0AAN6XYQ2</accession>
<feature type="domain" description="GST N-terminal" evidence="2">
    <location>
        <begin position="19"/>
        <end position="100"/>
    </location>
</feature>
<reference evidence="4" key="2">
    <citation type="submission" date="2023-05" db="EMBL/GenBank/DDBJ databases">
        <authorList>
            <consortium name="Lawrence Berkeley National Laboratory"/>
            <person name="Steindorff A."/>
            <person name="Hensen N."/>
            <person name="Bonometti L."/>
            <person name="Westerberg I."/>
            <person name="Brannstrom I.O."/>
            <person name="Guillou S."/>
            <person name="Cros-Aarteil S."/>
            <person name="Calhoun S."/>
            <person name="Haridas S."/>
            <person name="Kuo A."/>
            <person name="Mondo S."/>
            <person name="Pangilinan J."/>
            <person name="Riley R."/>
            <person name="Labutti K."/>
            <person name="Andreopoulos B."/>
            <person name="Lipzen A."/>
            <person name="Chen C."/>
            <person name="Yanf M."/>
            <person name="Daum C."/>
            <person name="Ng V."/>
            <person name="Clum A."/>
            <person name="Ohm R."/>
            <person name="Martin F."/>
            <person name="Silar P."/>
            <person name="Natvig D."/>
            <person name="Lalanne C."/>
            <person name="Gautier V."/>
            <person name="Ament-Velasquez S.L."/>
            <person name="Kruys A."/>
            <person name="Hutchinson M.I."/>
            <person name="Powell A.J."/>
            <person name="Barry K."/>
            <person name="Miller A.N."/>
            <person name="Grigoriev I.V."/>
            <person name="Debuchy R."/>
            <person name="Gladieux P."/>
            <person name="Thoren M.H."/>
            <person name="Johannesson H."/>
        </authorList>
    </citation>
    <scope>NUCLEOTIDE SEQUENCE</scope>
    <source>
        <strain evidence="4">PSN293</strain>
    </source>
</reference>
<dbReference type="AlphaFoldDB" id="A0AAN6XYQ2"/>
<organism evidence="4 5">
    <name type="scientific">Rhypophila decipiens</name>
    <dbReference type="NCBI Taxonomy" id="261697"/>
    <lineage>
        <taxon>Eukaryota</taxon>
        <taxon>Fungi</taxon>
        <taxon>Dikarya</taxon>
        <taxon>Ascomycota</taxon>
        <taxon>Pezizomycotina</taxon>
        <taxon>Sordariomycetes</taxon>
        <taxon>Sordariomycetidae</taxon>
        <taxon>Sordariales</taxon>
        <taxon>Naviculisporaceae</taxon>
        <taxon>Rhypophila</taxon>
    </lineage>
</organism>
<dbReference type="InterPro" id="IPR036249">
    <property type="entry name" value="Thioredoxin-like_sf"/>
</dbReference>
<dbReference type="Gene3D" id="3.40.30.10">
    <property type="entry name" value="Glutaredoxin"/>
    <property type="match status" value="1"/>
</dbReference>
<dbReference type="SUPFAM" id="SSF47616">
    <property type="entry name" value="GST C-terminal domain-like"/>
    <property type="match status" value="1"/>
</dbReference>
<dbReference type="Gene3D" id="1.20.1050.10">
    <property type="match status" value="1"/>
</dbReference>
<dbReference type="PANTHER" id="PTHR44051:SF9">
    <property type="entry name" value="GLUTATHIONE S-TRANSFERASE 1"/>
    <property type="match status" value="1"/>
</dbReference>
<protein>
    <recommendedName>
        <fullName evidence="6">Glutathione S-transferase</fullName>
    </recommendedName>
</protein>
<dbReference type="InterPro" id="IPR010987">
    <property type="entry name" value="Glutathione-S-Trfase_C-like"/>
</dbReference>
<feature type="domain" description="GST C-terminal" evidence="3">
    <location>
        <begin position="122"/>
        <end position="261"/>
    </location>
</feature>
<dbReference type="SUPFAM" id="SSF52833">
    <property type="entry name" value="Thioredoxin-like"/>
    <property type="match status" value="1"/>
</dbReference>
<dbReference type="PROSITE" id="PS50404">
    <property type="entry name" value="GST_NTER"/>
    <property type="match status" value="1"/>
</dbReference>
<dbReference type="PANTHER" id="PTHR44051">
    <property type="entry name" value="GLUTATHIONE S-TRANSFERASE-RELATED"/>
    <property type="match status" value="1"/>
</dbReference>
<reference evidence="4" key="1">
    <citation type="journal article" date="2023" name="Mol. Phylogenet. Evol.">
        <title>Genome-scale phylogeny and comparative genomics of the fungal order Sordariales.</title>
        <authorList>
            <person name="Hensen N."/>
            <person name="Bonometti L."/>
            <person name="Westerberg I."/>
            <person name="Brannstrom I.O."/>
            <person name="Guillou S."/>
            <person name="Cros-Aarteil S."/>
            <person name="Calhoun S."/>
            <person name="Haridas S."/>
            <person name="Kuo A."/>
            <person name="Mondo S."/>
            <person name="Pangilinan J."/>
            <person name="Riley R."/>
            <person name="LaButti K."/>
            <person name="Andreopoulos B."/>
            <person name="Lipzen A."/>
            <person name="Chen C."/>
            <person name="Yan M."/>
            <person name="Daum C."/>
            <person name="Ng V."/>
            <person name="Clum A."/>
            <person name="Steindorff A."/>
            <person name="Ohm R.A."/>
            <person name="Martin F."/>
            <person name="Silar P."/>
            <person name="Natvig D.O."/>
            <person name="Lalanne C."/>
            <person name="Gautier V."/>
            <person name="Ament-Velasquez S.L."/>
            <person name="Kruys A."/>
            <person name="Hutchinson M.I."/>
            <person name="Powell A.J."/>
            <person name="Barry K."/>
            <person name="Miller A.N."/>
            <person name="Grigoriev I.V."/>
            <person name="Debuchy R."/>
            <person name="Gladieux P."/>
            <person name="Hiltunen Thoren M."/>
            <person name="Johannesson H."/>
        </authorList>
    </citation>
    <scope>NUCLEOTIDE SEQUENCE</scope>
    <source>
        <strain evidence="4">PSN293</strain>
    </source>
</reference>
<proteinExistence type="inferred from homology"/>
<evidence type="ECO:0000259" key="3">
    <source>
        <dbReference type="PROSITE" id="PS50405"/>
    </source>
</evidence>
<comment type="caution">
    <text evidence="4">The sequence shown here is derived from an EMBL/GenBank/DDBJ whole genome shotgun (WGS) entry which is preliminary data.</text>
</comment>
<evidence type="ECO:0008006" key="6">
    <source>
        <dbReference type="Google" id="ProtNLM"/>
    </source>
</evidence>
<dbReference type="PROSITE" id="PS50405">
    <property type="entry name" value="GST_CTER"/>
    <property type="match status" value="1"/>
</dbReference>